<proteinExistence type="predicted"/>
<protein>
    <submittedName>
        <fullName evidence="2">Uncharacterized protein</fullName>
    </submittedName>
</protein>
<reference evidence="2 3" key="1">
    <citation type="submission" date="2022-11" db="EMBL/GenBank/DDBJ databases">
        <title>Whole genome sequence of Eschrichtius robustus ER-17-0199.</title>
        <authorList>
            <person name="Bruniche-Olsen A."/>
            <person name="Black A.N."/>
            <person name="Fields C.J."/>
            <person name="Walden K."/>
            <person name="Dewoody J.A."/>
        </authorList>
    </citation>
    <scope>NUCLEOTIDE SEQUENCE [LARGE SCALE GENOMIC DNA]</scope>
    <source>
        <strain evidence="2">ER-17-0199</strain>
        <tissue evidence="2">Blubber</tissue>
    </source>
</reference>
<comment type="caution">
    <text evidence="2">The sequence shown here is derived from an EMBL/GenBank/DDBJ whole genome shotgun (WGS) entry which is preliminary data.</text>
</comment>
<dbReference type="Proteomes" id="UP001159641">
    <property type="component" value="Unassembled WGS sequence"/>
</dbReference>
<organism evidence="2 3">
    <name type="scientific">Eschrichtius robustus</name>
    <name type="common">California gray whale</name>
    <name type="synonym">Eschrichtius gibbosus</name>
    <dbReference type="NCBI Taxonomy" id="9764"/>
    <lineage>
        <taxon>Eukaryota</taxon>
        <taxon>Metazoa</taxon>
        <taxon>Chordata</taxon>
        <taxon>Craniata</taxon>
        <taxon>Vertebrata</taxon>
        <taxon>Euteleostomi</taxon>
        <taxon>Mammalia</taxon>
        <taxon>Eutheria</taxon>
        <taxon>Laurasiatheria</taxon>
        <taxon>Artiodactyla</taxon>
        <taxon>Whippomorpha</taxon>
        <taxon>Cetacea</taxon>
        <taxon>Mysticeti</taxon>
        <taxon>Eschrichtiidae</taxon>
        <taxon>Eschrichtius</taxon>
    </lineage>
</organism>
<keyword evidence="3" id="KW-1185">Reference proteome</keyword>
<dbReference type="EMBL" id="JAIQCJ010001561">
    <property type="protein sequence ID" value="KAJ8788913.1"/>
    <property type="molecule type" value="Genomic_DNA"/>
</dbReference>
<gene>
    <name evidence="2" type="ORF">J1605_022319</name>
</gene>
<evidence type="ECO:0000256" key="1">
    <source>
        <dbReference type="SAM" id="MobiDB-lite"/>
    </source>
</evidence>
<evidence type="ECO:0000313" key="3">
    <source>
        <dbReference type="Proteomes" id="UP001159641"/>
    </source>
</evidence>
<accession>A0AB34H9R8</accession>
<evidence type="ECO:0000313" key="2">
    <source>
        <dbReference type="EMBL" id="KAJ8788913.1"/>
    </source>
</evidence>
<dbReference type="AlphaFoldDB" id="A0AB34H9R8"/>
<sequence>MKQLKLPLQMEGNSADFSGEKTSFLLVSMLGELGGDFLLNGSGRAQVGPARGGGGASPARPCRLGLHVTRGPTSRSLRSASSAGAGRESRVRPARLQLCSAGARRAATFSPERPRRRRLLPWQSEREPGGGRRRQRFLVPARAV</sequence>
<name>A0AB34H9R8_ESCRO</name>
<feature type="region of interest" description="Disordered" evidence="1">
    <location>
        <begin position="42"/>
        <end position="144"/>
    </location>
</feature>
<feature type="compositionally biased region" description="Low complexity" evidence="1">
    <location>
        <begin position="74"/>
        <end position="86"/>
    </location>
</feature>